<dbReference type="Proteomes" id="UP000623467">
    <property type="component" value="Unassembled WGS sequence"/>
</dbReference>
<evidence type="ECO:0000313" key="3">
    <source>
        <dbReference type="Proteomes" id="UP000623467"/>
    </source>
</evidence>
<evidence type="ECO:0000256" key="1">
    <source>
        <dbReference type="SAM" id="Phobius"/>
    </source>
</evidence>
<dbReference type="OrthoDB" id="5511684at2759"/>
<dbReference type="EMBL" id="JACAZH010000011">
    <property type="protein sequence ID" value="KAF7355016.1"/>
    <property type="molecule type" value="Genomic_DNA"/>
</dbReference>
<evidence type="ECO:0000313" key="2">
    <source>
        <dbReference type="EMBL" id="KAF7355016.1"/>
    </source>
</evidence>
<sequence length="85" mass="9795">MPAFTKSRAFKNWYAVEAIPIYVLVGGACCGASWYLYRLAMGPQVSWTKNNPHPYLSIDQNQGTKLYEINQKFDKRCRPFAECQL</sequence>
<dbReference type="PANTHER" id="PTHR14256">
    <property type="entry name" value="NADH-UBIQUINONE OXIDOREDUCTASE MLRQ SUBUNIT"/>
    <property type="match status" value="1"/>
</dbReference>
<keyword evidence="1" id="KW-0472">Membrane</keyword>
<proteinExistence type="predicted"/>
<dbReference type="AlphaFoldDB" id="A0A8H7D0U6"/>
<keyword evidence="3" id="KW-1185">Reference proteome</keyword>
<dbReference type="InterPro" id="IPR010530">
    <property type="entry name" value="B12D"/>
</dbReference>
<name>A0A8H7D0U6_9AGAR</name>
<reference evidence="2" key="1">
    <citation type="submission" date="2020-05" db="EMBL/GenBank/DDBJ databases">
        <title>Mycena genomes resolve the evolution of fungal bioluminescence.</title>
        <authorList>
            <person name="Tsai I.J."/>
        </authorList>
    </citation>
    <scope>NUCLEOTIDE SEQUENCE</scope>
    <source>
        <strain evidence="2">160909Yilan</strain>
    </source>
</reference>
<gene>
    <name evidence="2" type="ORF">MSAN_01417100</name>
</gene>
<dbReference type="PANTHER" id="PTHR14256:SF1">
    <property type="entry name" value="GEO09626P1"/>
    <property type="match status" value="1"/>
</dbReference>
<dbReference type="Pfam" id="PF06522">
    <property type="entry name" value="B12D"/>
    <property type="match status" value="1"/>
</dbReference>
<keyword evidence="1" id="KW-0812">Transmembrane</keyword>
<organism evidence="2 3">
    <name type="scientific">Mycena sanguinolenta</name>
    <dbReference type="NCBI Taxonomy" id="230812"/>
    <lineage>
        <taxon>Eukaryota</taxon>
        <taxon>Fungi</taxon>
        <taxon>Dikarya</taxon>
        <taxon>Basidiomycota</taxon>
        <taxon>Agaricomycotina</taxon>
        <taxon>Agaricomycetes</taxon>
        <taxon>Agaricomycetidae</taxon>
        <taxon>Agaricales</taxon>
        <taxon>Marasmiineae</taxon>
        <taxon>Mycenaceae</taxon>
        <taxon>Mycena</taxon>
    </lineage>
</organism>
<protein>
    <submittedName>
        <fullName evidence="2">Uncharacterized protein</fullName>
    </submittedName>
</protein>
<keyword evidence="1" id="KW-1133">Transmembrane helix</keyword>
<dbReference type="PROSITE" id="PS51257">
    <property type="entry name" value="PROKAR_LIPOPROTEIN"/>
    <property type="match status" value="1"/>
</dbReference>
<comment type="caution">
    <text evidence="2">The sequence shown here is derived from an EMBL/GenBank/DDBJ whole genome shotgun (WGS) entry which is preliminary data.</text>
</comment>
<feature type="transmembrane region" description="Helical" evidence="1">
    <location>
        <begin position="12"/>
        <end position="37"/>
    </location>
</feature>
<accession>A0A8H7D0U6</accession>